<dbReference type="EMBL" id="MUIE01000089">
    <property type="protein sequence ID" value="OQX36895.1"/>
    <property type="molecule type" value="Genomic_DNA"/>
</dbReference>
<keyword evidence="2" id="KW-0132">Cell division</keyword>
<dbReference type="InterPro" id="IPR034706">
    <property type="entry name" value="CpoB"/>
</dbReference>
<evidence type="ECO:0000313" key="6">
    <source>
        <dbReference type="EMBL" id="OQX36895.1"/>
    </source>
</evidence>
<feature type="domain" description="YbgF trimerisation" evidence="5">
    <location>
        <begin position="19"/>
        <end position="89"/>
    </location>
</feature>
<dbReference type="Gene3D" id="1.20.5.110">
    <property type="match status" value="1"/>
</dbReference>
<dbReference type="AlphaFoldDB" id="A0A657PLZ3"/>
<evidence type="ECO:0000259" key="4">
    <source>
        <dbReference type="Pfam" id="PF13525"/>
    </source>
</evidence>
<comment type="caution">
    <text evidence="6">The sequence shown here is derived from an EMBL/GenBank/DDBJ whole genome shotgun (WGS) entry which is preliminary data.</text>
</comment>
<dbReference type="InterPro" id="IPR039565">
    <property type="entry name" value="BamD-like"/>
</dbReference>
<dbReference type="HAMAP" id="MF_02066">
    <property type="entry name" value="CpoB"/>
    <property type="match status" value="1"/>
</dbReference>
<evidence type="ECO:0000256" key="2">
    <source>
        <dbReference type="HAMAP-Rule" id="MF_02066"/>
    </source>
</evidence>
<dbReference type="InterPro" id="IPR014162">
    <property type="entry name" value="CpoB_C"/>
</dbReference>
<feature type="region of interest" description="Disordered" evidence="3">
    <location>
        <begin position="88"/>
        <end position="141"/>
    </location>
</feature>
<comment type="subcellular location">
    <subcellularLocation>
        <location evidence="2">Periplasm</location>
    </subcellularLocation>
</comment>
<dbReference type="SUPFAM" id="SSF48452">
    <property type="entry name" value="TPR-like"/>
    <property type="match status" value="1"/>
</dbReference>
<feature type="domain" description="Outer membrane lipoprotein BamD-like" evidence="4">
    <location>
        <begin position="142"/>
        <end position="263"/>
    </location>
</feature>
<dbReference type="Proteomes" id="UP000243361">
    <property type="component" value="Unassembled WGS sequence"/>
</dbReference>
<dbReference type="InterPro" id="IPR011990">
    <property type="entry name" value="TPR-like_helical_dom_sf"/>
</dbReference>
<keyword evidence="7" id="KW-1185">Reference proteome</keyword>
<comment type="function">
    <text evidence="2">Mediates coordination of peptidoglycan synthesis and outer membrane constriction during cell division.</text>
</comment>
<evidence type="ECO:0000313" key="7">
    <source>
        <dbReference type="Proteomes" id="UP000243361"/>
    </source>
</evidence>
<evidence type="ECO:0000259" key="5">
    <source>
        <dbReference type="Pfam" id="PF16331"/>
    </source>
</evidence>
<dbReference type="Gene3D" id="1.25.40.10">
    <property type="entry name" value="Tetratricopeptide repeat domain"/>
    <property type="match status" value="1"/>
</dbReference>
<keyword evidence="2" id="KW-0131">Cell cycle</keyword>
<evidence type="ECO:0000256" key="3">
    <source>
        <dbReference type="SAM" id="MobiDB-lite"/>
    </source>
</evidence>
<keyword evidence="2" id="KW-0175">Coiled coil</keyword>
<evidence type="ECO:0000256" key="1">
    <source>
        <dbReference type="ARBA" id="ARBA00022729"/>
    </source>
</evidence>
<dbReference type="Pfam" id="PF16331">
    <property type="entry name" value="TolA_bind_tri"/>
    <property type="match status" value="1"/>
</dbReference>
<protein>
    <recommendedName>
        <fullName evidence="2">Cell division coordinator CpoB</fullName>
    </recommendedName>
</protein>
<dbReference type="InterPro" id="IPR032519">
    <property type="entry name" value="YbgF_tri"/>
</dbReference>
<proteinExistence type="inferred from homology"/>
<keyword evidence="1 2" id="KW-0732">Signal</keyword>
<gene>
    <name evidence="2" type="primary">cpoB</name>
    <name evidence="6" type="ORF">B0D84_01085</name>
</gene>
<name>A0A657PLZ3_9GAMM</name>
<dbReference type="GO" id="GO:0043093">
    <property type="term" value="P:FtsZ-dependent cytokinesis"/>
    <property type="evidence" value="ECO:0007669"/>
    <property type="project" value="UniProtKB-UniRule"/>
</dbReference>
<organism evidence="6 7">
    <name type="scientific">Candidatus Sedimenticola endophacoides</name>
    <dbReference type="NCBI Taxonomy" id="2548426"/>
    <lineage>
        <taxon>Bacteria</taxon>
        <taxon>Pseudomonadati</taxon>
        <taxon>Pseudomonadota</taxon>
        <taxon>Gammaproteobacteria</taxon>
        <taxon>Chromatiales</taxon>
        <taxon>Sedimenticolaceae</taxon>
        <taxon>Sedimenticola</taxon>
    </lineage>
</organism>
<dbReference type="Pfam" id="PF13525">
    <property type="entry name" value="YfiO"/>
    <property type="match status" value="1"/>
</dbReference>
<reference evidence="6" key="1">
    <citation type="submission" date="2017-02" db="EMBL/GenBank/DDBJ databases">
        <title>Novel co-symbiosis in the unique lucinid bivalve Phacoides pectinatus.</title>
        <authorList>
            <person name="Lim S.J."/>
            <person name="Davis B.G."/>
            <person name="Gill D.E."/>
            <person name="Engel A.S."/>
            <person name="Anderson L.C."/>
            <person name="Campbell B.J."/>
        </authorList>
    </citation>
    <scope>NUCLEOTIDE SEQUENCE [LARGE SCALE GENOMIC DNA]</scope>
    <source>
        <strain evidence="6">LUC13016_P6</strain>
    </source>
</reference>
<dbReference type="GO" id="GO:0030288">
    <property type="term" value="C:outer membrane-bounded periplasmic space"/>
    <property type="evidence" value="ECO:0007669"/>
    <property type="project" value="UniProtKB-UniRule"/>
</dbReference>
<dbReference type="GO" id="GO:0070206">
    <property type="term" value="P:protein trimerization"/>
    <property type="evidence" value="ECO:0007669"/>
    <property type="project" value="InterPro"/>
</dbReference>
<keyword evidence="2" id="KW-0574">Periplasm</keyword>
<dbReference type="NCBIfam" id="TIGR02795">
    <property type="entry name" value="tol_pal_ybgF"/>
    <property type="match status" value="1"/>
</dbReference>
<sequence length="267" mass="29335">MAAALAAHLATPALAAELSLEQRVDILERKAAVISDLLLRLDTLQREVQQLRGEVEVQNHAMDALKQRQRDLYLDVDQRLTRLSGAAPAPVAEPASGQAPQMPAQPQPQMPVQPQPQPPAANPPPPAPAAQAAAPPGDPAQEDARYQAAFKLLMQRRYDEAGSAFSEFLSSYPNGNYADNAQYWLAEASYVTRRFDAALEAFSKVVERYPHSAKVPDALLKTGFIQYERQAWAEARTTLEGVVRDYPNSTAARLAGKRLERMRGEGR</sequence>
<feature type="coiled-coil region" evidence="2">
    <location>
        <begin position="27"/>
        <end position="68"/>
    </location>
</feature>
<comment type="similarity">
    <text evidence="2">Belongs to the CpoB family.</text>
</comment>
<accession>A0A657PLZ3</accession>
<feature type="compositionally biased region" description="Pro residues" evidence="3">
    <location>
        <begin position="103"/>
        <end position="128"/>
    </location>
</feature>